<keyword evidence="10" id="KW-0456">Lyase</keyword>
<dbReference type="GO" id="GO:0016829">
    <property type="term" value="F:lyase activity"/>
    <property type="evidence" value="ECO:0007669"/>
    <property type="project" value="UniProtKB-KW"/>
</dbReference>
<evidence type="ECO:0000256" key="8">
    <source>
        <dbReference type="RuleBase" id="RU004506"/>
    </source>
</evidence>
<evidence type="ECO:0000313" key="10">
    <source>
        <dbReference type="EMBL" id="BBG30599.1"/>
    </source>
</evidence>
<dbReference type="InterPro" id="IPR000192">
    <property type="entry name" value="Aminotrans_V_dom"/>
</dbReference>
<dbReference type="GO" id="GO:0006534">
    <property type="term" value="P:cysteine metabolic process"/>
    <property type="evidence" value="ECO:0007669"/>
    <property type="project" value="UniProtKB-UniRule"/>
</dbReference>
<keyword evidence="4 8" id="KW-0808">Transferase</keyword>
<comment type="similarity">
    <text evidence="3 8">Belongs to the class-V pyridoxal-phosphate-dependent aminotransferase family. Csd subfamily.</text>
</comment>
<dbReference type="InterPro" id="IPR016454">
    <property type="entry name" value="Cysteine_dSase"/>
</dbReference>
<evidence type="ECO:0000313" key="11">
    <source>
        <dbReference type="Proteomes" id="UP000267342"/>
    </source>
</evidence>
<evidence type="ECO:0000256" key="5">
    <source>
        <dbReference type="ARBA" id="ARBA00022898"/>
    </source>
</evidence>
<dbReference type="Proteomes" id="UP000267342">
    <property type="component" value="Chromosome"/>
</dbReference>
<dbReference type="InterPro" id="IPR020578">
    <property type="entry name" value="Aminotrans_V_PyrdxlP_BS"/>
</dbReference>
<dbReference type="Gene3D" id="3.40.640.10">
    <property type="entry name" value="Type I PLP-dependent aspartate aminotransferase-like (Major domain)"/>
    <property type="match status" value="1"/>
</dbReference>
<dbReference type="GO" id="GO:0030170">
    <property type="term" value="F:pyridoxal phosphate binding"/>
    <property type="evidence" value="ECO:0007669"/>
    <property type="project" value="UniProtKB-UniRule"/>
</dbReference>
<evidence type="ECO:0000256" key="2">
    <source>
        <dbReference type="ARBA" id="ARBA00002824"/>
    </source>
</evidence>
<name>A0A348HG47_9GAMM</name>
<keyword evidence="5 8" id="KW-0663">Pyridoxal phosphate</keyword>
<comment type="catalytic activity">
    <reaction evidence="6 8">
        <text>(sulfur carrier)-H + L-cysteine = (sulfur carrier)-SH + L-alanine</text>
        <dbReference type="Rhea" id="RHEA:43892"/>
        <dbReference type="Rhea" id="RHEA-COMP:14737"/>
        <dbReference type="Rhea" id="RHEA-COMP:14739"/>
        <dbReference type="ChEBI" id="CHEBI:29917"/>
        <dbReference type="ChEBI" id="CHEBI:35235"/>
        <dbReference type="ChEBI" id="CHEBI:57972"/>
        <dbReference type="ChEBI" id="CHEBI:64428"/>
        <dbReference type="EC" id="2.8.1.7"/>
    </reaction>
</comment>
<dbReference type="STRING" id="1123510.GCA_000620025_01647"/>
<protein>
    <recommendedName>
        <fullName evidence="8">Cysteine desulfurase</fullName>
        <ecNumber evidence="8">2.8.1.7</ecNumber>
    </recommendedName>
</protein>
<dbReference type="PANTHER" id="PTHR43586">
    <property type="entry name" value="CYSTEINE DESULFURASE"/>
    <property type="match status" value="1"/>
</dbReference>
<evidence type="ECO:0000256" key="4">
    <source>
        <dbReference type="ARBA" id="ARBA00022679"/>
    </source>
</evidence>
<dbReference type="PIRSF" id="PIRSF005572">
    <property type="entry name" value="NifS"/>
    <property type="match status" value="1"/>
</dbReference>
<dbReference type="Pfam" id="PF00266">
    <property type="entry name" value="Aminotran_5"/>
    <property type="match status" value="1"/>
</dbReference>
<sequence length="436" mass="48364">MVTRRSMPQSDITGTGIMQIHDFTEQHPILDVDHVRQEFPILGRRLHDNRPLVYLDNAATTQTPQTVLDAMDDYYHRMNANIHRGIHSLAEEATQAFENARKHVQRFLNAADSREIVFTRGATESLNLVANVFVRSEMRPGDEVIVSEMEHHANIVPWQLLADTHGIVIRVIPVTEQGELDMAAYRALFSERTKLVAVTHVSNALGTINPVAELARIAHERGAAIVVDGAQAAPHQPVDVQALDVDFYAFSAHKVYGPTGIGALYGRLDWLEQLPPWQGGGEMIKRVSFDRGTTFADPPHKFEAGTPAIAEAIGFDRALQWVERYGLDVISDWEQHLLLNATEQLQTIDGLRIIGNAEHKAGVISFVVDGAHAQDIGLLIDQLGVAIRTGHHCAQPVLRRFGLEATCRASFALYNTPAEIDTFVSALRRVIDMVRG</sequence>
<evidence type="ECO:0000256" key="1">
    <source>
        <dbReference type="ARBA" id="ARBA00001933"/>
    </source>
</evidence>
<feature type="domain" description="Aminotransferase class V" evidence="9">
    <location>
        <begin position="53"/>
        <end position="423"/>
    </location>
</feature>
<dbReference type="AlphaFoldDB" id="A0A348HG47"/>
<proteinExistence type="inferred from homology"/>
<dbReference type="GO" id="GO:0031071">
    <property type="term" value="F:cysteine desulfurase activity"/>
    <property type="evidence" value="ECO:0007669"/>
    <property type="project" value="UniProtKB-UniRule"/>
</dbReference>
<comment type="cofactor">
    <cofactor evidence="1 7">
        <name>pyridoxal 5'-phosphate</name>
        <dbReference type="ChEBI" id="CHEBI:597326"/>
    </cofactor>
</comment>
<evidence type="ECO:0000259" key="9">
    <source>
        <dbReference type="Pfam" id="PF00266"/>
    </source>
</evidence>
<gene>
    <name evidence="10" type="ORF">ZBT109_1853</name>
</gene>
<dbReference type="EC" id="2.8.1.7" evidence="8"/>
<dbReference type="PROSITE" id="PS00595">
    <property type="entry name" value="AA_TRANSFER_CLASS_5"/>
    <property type="match status" value="1"/>
</dbReference>
<dbReference type="InterPro" id="IPR015421">
    <property type="entry name" value="PyrdxlP-dep_Trfase_major"/>
</dbReference>
<dbReference type="Gene3D" id="3.90.1150.10">
    <property type="entry name" value="Aspartate Aminotransferase, domain 1"/>
    <property type="match status" value="1"/>
</dbReference>
<dbReference type="InterPro" id="IPR010970">
    <property type="entry name" value="Cys_dSase_SufS"/>
</dbReference>
<evidence type="ECO:0000256" key="6">
    <source>
        <dbReference type="ARBA" id="ARBA00050776"/>
    </source>
</evidence>
<organism evidence="10 11">
    <name type="scientific">Zymobacter palmae</name>
    <dbReference type="NCBI Taxonomy" id="33074"/>
    <lineage>
        <taxon>Bacteria</taxon>
        <taxon>Pseudomonadati</taxon>
        <taxon>Pseudomonadota</taxon>
        <taxon>Gammaproteobacteria</taxon>
        <taxon>Oceanospirillales</taxon>
        <taxon>Halomonadaceae</taxon>
        <taxon>Zymobacter group</taxon>
        <taxon>Zymobacter</taxon>
    </lineage>
</organism>
<dbReference type="NCBIfam" id="TIGR01979">
    <property type="entry name" value="sufS"/>
    <property type="match status" value="1"/>
</dbReference>
<dbReference type="InterPro" id="IPR015422">
    <property type="entry name" value="PyrdxlP-dep_Trfase_small"/>
</dbReference>
<dbReference type="PANTHER" id="PTHR43586:SF8">
    <property type="entry name" value="CYSTEINE DESULFURASE 1, CHLOROPLASTIC"/>
    <property type="match status" value="1"/>
</dbReference>
<accession>A0A348HG47</accession>
<comment type="function">
    <text evidence="2 8">Catalyzes the removal of elemental sulfur and selenium atoms from L-cysteine, L-cystine, L-selenocysteine, and L-selenocystine to produce L-alanine.</text>
</comment>
<keyword evidence="11" id="KW-1185">Reference proteome</keyword>
<dbReference type="KEGG" id="zpl:ZBT109_1853"/>
<evidence type="ECO:0000256" key="3">
    <source>
        <dbReference type="ARBA" id="ARBA00010447"/>
    </source>
</evidence>
<evidence type="ECO:0000256" key="7">
    <source>
        <dbReference type="RuleBase" id="RU004504"/>
    </source>
</evidence>
<dbReference type="InterPro" id="IPR015424">
    <property type="entry name" value="PyrdxlP-dep_Trfase"/>
</dbReference>
<dbReference type="SUPFAM" id="SSF53383">
    <property type="entry name" value="PLP-dependent transferases"/>
    <property type="match status" value="1"/>
</dbReference>
<dbReference type="EMBL" id="AP018933">
    <property type="protein sequence ID" value="BBG30599.1"/>
    <property type="molecule type" value="Genomic_DNA"/>
</dbReference>
<dbReference type="CDD" id="cd06453">
    <property type="entry name" value="SufS_like"/>
    <property type="match status" value="1"/>
</dbReference>
<reference evidence="10 11" key="1">
    <citation type="submission" date="2018-09" db="EMBL/GenBank/DDBJ databases">
        <title>Zymobacter palmae IAM14233 (=T109) whole genome analysis.</title>
        <authorList>
            <person name="Yanase H."/>
        </authorList>
    </citation>
    <scope>NUCLEOTIDE SEQUENCE [LARGE SCALE GENOMIC DNA]</scope>
    <source>
        <strain evidence="10 11">IAM14233</strain>
    </source>
</reference>